<name>A0ACA9M9D5_9GLOM</name>
<evidence type="ECO:0000313" key="1">
    <source>
        <dbReference type="EMBL" id="CAG8577462.1"/>
    </source>
</evidence>
<dbReference type="Proteomes" id="UP000789525">
    <property type="component" value="Unassembled WGS sequence"/>
</dbReference>
<reference evidence="1" key="1">
    <citation type="submission" date="2021-06" db="EMBL/GenBank/DDBJ databases">
        <authorList>
            <person name="Kallberg Y."/>
            <person name="Tangrot J."/>
            <person name="Rosling A."/>
        </authorList>
    </citation>
    <scope>NUCLEOTIDE SEQUENCE</scope>
    <source>
        <strain evidence="1">CL356</strain>
    </source>
</reference>
<keyword evidence="2" id="KW-1185">Reference proteome</keyword>
<proteinExistence type="predicted"/>
<organism evidence="1 2">
    <name type="scientific">Acaulospora colombiana</name>
    <dbReference type="NCBI Taxonomy" id="27376"/>
    <lineage>
        <taxon>Eukaryota</taxon>
        <taxon>Fungi</taxon>
        <taxon>Fungi incertae sedis</taxon>
        <taxon>Mucoromycota</taxon>
        <taxon>Glomeromycotina</taxon>
        <taxon>Glomeromycetes</taxon>
        <taxon>Diversisporales</taxon>
        <taxon>Acaulosporaceae</taxon>
        <taxon>Acaulospora</taxon>
    </lineage>
</organism>
<feature type="non-terminal residue" evidence="1">
    <location>
        <position position="81"/>
    </location>
</feature>
<protein>
    <submittedName>
        <fullName evidence="1">9620_t:CDS:1</fullName>
    </submittedName>
</protein>
<sequence>MRDGEGWLEVFAMVHEQDGGKKREKNNTEFMAQPSPHQNLHIQKNENSLGSSTRGGICCNIVPPLDHGQIVNEPKFAPRGQ</sequence>
<dbReference type="EMBL" id="CAJVPT010011192">
    <property type="protein sequence ID" value="CAG8577462.1"/>
    <property type="molecule type" value="Genomic_DNA"/>
</dbReference>
<gene>
    <name evidence="1" type="ORF">ACOLOM_LOCUS5843</name>
</gene>
<accession>A0ACA9M9D5</accession>
<evidence type="ECO:0000313" key="2">
    <source>
        <dbReference type="Proteomes" id="UP000789525"/>
    </source>
</evidence>
<comment type="caution">
    <text evidence="1">The sequence shown here is derived from an EMBL/GenBank/DDBJ whole genome shotgun (WGS) entry which is preliminary data.</text>
</comment>